<keyword evidence="4" id="KW-1003">Cell membrane</keyword>
<feature type="transmembrane region" description="Helical" evidence="8">
    <location>
        <begin position="53"/>
        <end position="73"/>
    </location>
</feature>
<feature type="transmembrane region" description="Helical" evidence="8">
    <location>
        <begin position="344"/>
        <end position="366"/>
    </location>
</feature>
<dbReference type="InterPro" id="IPR018093">
    <property type="entry name" value="BCCT_CS"/>
</dbReference>
<keyword evidence="3" id="KW-0813">Transport</keyword>
<evidence type="ECO:0000256" key="4">
    <source>
        <dbReference type="ARBA" id="ARBA00022475"/>
    </source>
</evidence>
<evidence type="ECO:0000313" key="11">
    <source>
        <dbReference type="Proteomes" id="UP000176244"/>
    </source>
</evidence>
<dbReference type="PANTHER" id="PTHR30047">
    <property type="entry name" value="HIGH-AFFINITY CHOLINE TRANSPORT PROTEIN-RELATED"/>
    <property type="match status" value="1"/>
</dbReference>
<feature type="transmembrane region" description="Helical" evidence="8">
    <location>
        <begin position="447"/>
        <end position="465"/>
    </location>
</feature>
<dbReference type="PANTHER" id="PTHR30047:SF7">
    <property type="entry name" value="HIGH-AFFINITY CHOLINE TRANSPORT PROTEIN"/>
    <property type="match status" value="1"/>
</dbReference>
<keyword evidence="7 8" id="KW-0472">Membrane</keyword>
<dbReference type="AlphaFoldDB" id="A0A1F2PJS0"/>
<feature type="transmembrane region" description="Helical" evidence="8">
    <location>
        <begin position="146"/>
        <end position="164"/>
    </location>
</feature>
<comment type="similarity">
    <text evidence="2">Belongs to the BCCT transporter (TC 2.A.15) family.</text>
</comment>
<reference evidence="9 11" key="1">
    <citation type="submission" date="2015-09" db="EMBL/GenBank/DDBJ databases">
        <title>Genome sequence of Acetobacterium wieringae DSM 1911.</title>
        <authorList>
            <person name="Poehlein A."/>
            <person name="Bengelsdorf F.R."/>
            <person name="Schiel-Bengelsdorf B."/>
            <person name="Duerre P."/>
            <person name="Daniel R."/>
        </authorList>
    </citation>
    <scope>NUCLEOTIDE SEQUENCE [LARGE SCALE GENOMIC DNA]</scope>
    <source>
        <strain evidence="9 11">DSM 1911</strain>
    </source>
</reference>
<feature type="transmembrane region" description="Helical" evidence="8">
    <location>
        <begin position="192"/>
        <end position="210"/>
    </location>
</feature>
<evidence type="ECO:0000256" key="7">
    <source>
        <dbReference type="ARBA" id="ARBA00023136"/>
    </source>
</evidence>
<keyword evidence="5 8" id="KW-0812">Transmembrane</keyword>
<feature type="transmembrane region" description="Helical" evidence="8">
    <location>
        <begin position="14"/>
        <end position="33"/>
    </location>
</feature>
<feature type="transmembrane region" description="Helical" evidence="8">
    <location>
        <begin position="471"/>
        <end position="491"/>
    </location>
</feature>
<dbReference type="InterPro" id="IPR000060">
    <property type="entry name" value="BCCT_transptr"/>
</dbReference>
<evidence type="ECO:0000256" key="3">
    <source>
        <dbReference type="ARBA" id="ARBA00022448"/>
    </source>
</evidence>
<proteinExistence type="inferred from homology"/>
<dbReference type="NCBIfam" id="TIGR00842">
    <property type="entry name" value="bcct"/>
    <property type="match status" value="1"/>
</dbReference>
<feature type="transmembrane region" description="Helical" evidence="8">
    <location>
        <begin position="94"/>
        <end position="112"/>
    </location>
</feature>
<accession>A0A1F2PJS0</accession>
<dbReference type="OrthoDB" id="9775735at2"/>
<dbReference type="Proteomes" id="UP001163550">
    <property type="component" value="Chromosome"/>
</dbReference>
<evidence type="ECO:0000313" key="9">
    <source>
        <dbReference type="EMBL" id="OFV71593.1"/>
    </source>
</evidence>
<organism evidence="9 11">
    <name type="scientific">Acetobacterium wieringae</name>
    <dbReference type="NCBI Taxonomy" id="52694"/>
    <lineage>
        <taxon>Bacteria</taxon>
        <taxon>Bacillati</taxon>
        <taxon>Bacillota</taxon>
        <taxon>Clostridia</taxon>
        <taxon>Eubacteriales</taxon>
        <taxon>Eubacteriaceae</taxon>
        <taxon>Acetobacterium</taxon>
    </lineage>
</organism>
<feature type="transmembrane region" description="Helical" evidence="8">
    <location>
        <begin position="230"/>
        <end position="251"/>
    </location>
</feature>
<reference evidence="10" key="2">
    <citation type="submission" date="2021-11" db="EMBL/GenBank/DDBJ databases">
        <title>Isoprene-degrading acetogen.</title>
        <authorList>
            <person name="Yang Y."/>
            <person name="Jin H."/>
            <person name="Yan J."/>
        </authorList>
    </citation>
    <scope>NUCLEOTIDE SEQUENCE</scope>
    <source>
        <strain evidence="10">Berkeley</strain>
    </source>
</reference>
<comment type="subcellular location">
    <subcellularLocation>
        <location evidence="1">Cell membrane</location>
        <topology evidence="1">Multi-pass membrane protein</topology>
    </subcellularLocation>
</comment>
<dbReference type="Pfam" id="PF02028">
    <property type="entry name" value="BCCT"/>
    <property type="match status" value="1"/>
</dbReference>
<evidence type="ECO:0000256" key="5">
    <source>
        <dbReference type="ARBA" id="ARBA00022692"/>
    </source>
</evidence>
<dbReference type="EMBL" id="CP087994">
    <property type="protein sequence ID" value="UYO62288.1"/>
    <property type="molecule type" value="Genomic_DNA"/>
</dbReference>
<feature type="transmembrane region" description="Helical" evidence="8">
    <location>
        <begin position="399"/>
        <end position="426"/>
    </location>
</feature>
<evidence type="ECO:0000313" key="10">
    <source>
        <dbReference type="EMBL" id="UYO62288.1"/>
    </source>
</evidence>
<feature type="transmembrane region" description="Helical" evidence="8">
    <location>
        <begin position="315"/>
        <end position="332"/>
    </location>
</feature>
<dbReference type="RefSeq" id="WP_070370240.1">
    <property type="nucleotide sequence ID" value="NZ_CABIIK010000004.1"/>
</dbReference>
<dbReference type="Proteomes" id="UP000176244">
    <property type="component" value="Unassembled WGS sequence"/>
</dbReference>
<keyword evidence="12" id="KW-1185">Reference proteome</keyword>
<dbReference type="EMBL" id="LKEU01000018">
    <property type="protein sequence ID" value="OFV71593.1"/>
    <property type="molecule type" value="Genomic_DNA"/>
</dbReference>
<evidence type="ECO:0000256" key="8">
    <source>
        <dbReference type="SAM" id="Phobius"/>
    </source>
</evidence>
<dbReference type="GO" id="GO:0022857">
    <property type="term" value="F:transmembrane transporter activity"/>
    <property type="evidence" value="ECO:0007669"/>
    <property type="project" value="InterPro"/>
</dbReference>
<evidence type="ECO:0000256" key="2">
    <source>
        <dbReference type="ARBA" id="ARBA00005658"/>
    </source>
</evidence>
<evidence type="ECO:0000313" key="12">
    <source>
        <dbReference type="Proteomes" id="UP001163550"/>
    </source>
</evidence>
<feature type="transmembrane region" description="Helical" evidence="8">
    <location>
        <begin position="263"/>
        <end position="283"/>
    </location>
</feature>
<dbReference type="PROSITE" id="PS01303">
    <property type="entry name" value="BCCT"/>
    <property type="match status" value="1"/>
</dbReference>
<protein>
    <submittedName>
        <fullName evidence="10">BCCT family transporter</fullName>
    </submittedName>
    <submittedName>
        <fullName evidence="9">Glycine betaine transporter OpuD</fullName>
    </submittedName>
</protein>
<dbReference type="STRING" id="52694.ACWI_08980"/>
<evidence type="ECO:0000256" key="6">
    <source>
        <dbReference type="ARBA" id="ARBA00022989"/>
    </source>
</evidence>
<evidence type="ECO:0000256" key="1">
    <source>
        <dbReference type="ARBA" id="ARBA00004651"/>
    </source>
</evidence>
<sequence length="524" mass="56651">MEEKKPAAKMKDKTVFYVSAGIALVFVLLSLLFTEGTSAVFNQLFAIITTNFGWLYLVAVGIFIVFAIGLVVSPFGKIKLGKDDDKPEFSNFQWFSMLFGGGMGIGLVFWSVSEPIMHYLTPPMGEGGTQAAQELAMRIVFFHWGLHPWVIFAIGGLGLAYFQFRKGMPFLISSAFYPLIGDKVKGPIGKTIDILAVFATIFGVATSLGFGSSQIATGLNYIWGIEATPMTISIIIAIMTAIFTLATVSGLHKAMQLAADIKIWLSIAFMVFIFVFGGSVYILNNFTNSLGAYLQNLVGQTFWMGNVEWVNGWTVFYWAWWIAWAPFVGQFVARVSKGRTIREFVIAVSLLPSGFSLIWIAIYGGAAFNLNAISNGAIEAAVGADYTTGLYALLQQLPAYGITSILAIFLIVVCFVGAANSATYVLAMLTSGGDMDPDKKLRGGWGIAQGLITIVLILVGGTSALKVLQTASIVAAFPYMLVMLVMCVSILKALKADYNESQGLINSKELNNIGSAQQAVEGQE</sequence>
<gene>
    <name evidence="9" type="primary">opuD_1</name>
    <name evidence="9" type="ORF">ACWI_08980</name>
    <name evidence="10" type="ORF">LNN31_16085</name>
</gene>
<name>A0A1F2PJS0_9FIRM</name>
<keyword evidence="6 8" id="KW-1133">Transmembrane helix</keyword>
<dbReference type="GO" id="GO:0005886">
    <property type="term" value="C:plasma membrane"/>
    <property type="evidence" value="ECO:0007669"/>
    <property type="project" value="UniProtKB-SubCell"/>
</dbReference>